<feature type="compositionally biased region" description="Basic and acidic residues" evidence="6">
    <location>
        <begin position="137"/>
        <end position="162"/>
    </location>
</feature>
<evidence type="ECO:0000256" key="6">
    <source>
        <dbReference type="SAM" id="MobiDB-lite"/>
    </source>
</evidence>
<keyword evidence="2" id="KW-0805">Transcription regulation</keyword>
<evidence type="ECO:0000259" key="7">
    <source>
        <dbReference type="Pfam" id="PF04542"/>
    </source>
</evidence>
<proteinExistence type="inferred from homology"/>
<dbReference type="EMBL" id="PEOG01000025">
    <property type="protein sequence ID" value="PIM53120.1"/>
    <property type="molecule type" value="Genomic_DNA"/>
</dbReference>
<evidence type="ECO:0000313" key="9">
    <source>
        <dbReference type="EMBL" id="PIM53120.1"/>
    </source>
</evidence>
<evidence type="ECO:0000313" key="10">
    <source>
        <dbReference type="Proteomes" id="UP000231501"/>
    </source>
</evidence>
<feature type="region of interest" description="Disordered" evidence="6">
    <location>
        <begin position="1"/>
        <end position="46"/>
    </location>
</feature>
<evidence type="ECO:0000256" key="4">
    <source>
        <dbReference type="ARBA" id="ARBA00023125"/>
    </source>
</evidence>
<accession>A0A2G9C9J6</accession>
<dbReference type="Gene3D" id="1.10.10.10">
    <property type="entry name" value="Winged helix-like DNA-binding domain superfamily/Winged helix DNA-binding domain"/>
    <property type="match status" value="1"/>
</dbReference>
<keyword evidence="10" id="KW-1185">Reference proteome</keyword>
<name>A0A2G9C9J6_9BURK</name>
<feature type="domain" description="RNA polymerase sigma factor 70 region 4 type 2" evidence="8">
    <location>
        <begin position="176"/>
        <end position="225"/>
    </location>
</feature>
<reference evidence="9 10" key="1">
    <citation type="submission" date="2017-11" db="EMBL/GenBank/DDBJ databases">
        <title>Draft genome sequence of Mitsuaria sp. HWN-4.</title>
        <authorList>
            <person name="Gundlapally S.R."/>
        </authorList>
    </citation>
    <scope>NUCLEOTIDE SEQUENCE [LARGE SCALE GENOMIC DNA]</scope>
    <source>
        <strain evidence="9 10">HWN-4</strain>
    </source>
</reference>
<dbReference type="InterPro" id="IPR014284">
    <property type="entry name" value="RNA_pol_sigma-70_dom"/>
</dbReference>
<dbReference type="PANTHER" id="PTHR43133">
    <property type="entry name" value="RNA POLYMERASE ECF-TYPE SIGMA FACTO"/>
    <property type="match status" value="1"/>
</dbReference>
<protein>
    <recommendedName>
        <fullName evidence="11">RNA polymerase sigma factor</fullName>
    </recommendedName>
</protein>
<dbReference type="InterPro" id="IPR013324">
    <property type="entry name" value="RNA_pol_sigma_r3/r4-like"/>
</dbReference>
<dbReference type="InterPro" id="IPR036388">
    <property type="entry name" value="WH-like_DNA-bd_sf"/>
</dbReference>
<keyword evidence="4" id="KW-0238">DNA-binding</keyword>
<dbReference type="InterPro" id="IPR013249">
    <property type="entry name" value="RNA_pol_sigma70_r4_t2"/>
</dbReference>
<dbReference type="RefSeq" id="WP_099861697.1">
    <property type="nucleotide sequence ID" value="NZ_PEOG01000025.1"/>
</dbReference>
<comment type="caution">
    <text evidence="9">The sequence shown here is derived from an EMBL/GenBank/DDBJ whole genome shotgun (WGS) entry which is preliminary data.</text>
</comment>
<feature type="region of interest" description="Disordered" evidence="6">
    <location>
        <begin position="137"/>
        <end position="163"/>
    </location>
</feature>
<dbReference type="PANTHER" id="PTHR43133:SF8">
    <property type="entry name" value="RNA POLYMERASE SIGMA FACTOR HI_1459-RELATED"/>
    <property type="match status" value="1"/>
</dbReference>
<comment type="similarity">
    <text evidence="1">Belongs to the sigma-70 factor family. ECF subfamily.</text>
</comment>
<dbReference type="AlphaFoldDB" id="A0A2G9C9J6"/>
<gene>
    <name evidence="9" type="ORF">CS062_11000</name>
</gene>
<dbReference type="InterPro" id="IPR013325">
    <property type="entry name" value="RNA_pol_sigma_r2"/>
</dbReference>
<dbReference type="OrthoDB" id="9782108at2"/>
<sequence length="239" mass="26582">MSHHTEVTRRPAGPLASSGATSATPPHPSSDGASAPHAAPDEPVDPELARQRQQLVLSHIVKIAHEARSDSSKLKRFLRRYERSPGELDDIIQDAMLEATRCADRFQGRSTVETWFFGIAANVARNHVARCAKRNRQMESLDDAPHTRDGESVHHSRDRSKDVSQQVAYRQLAGIVDVTLSGLSPDLRCTFDLACLQEESYREVAALQAIPIGTVRSRVNRVRTLLRARLKQEFADYAV</sequence>
<evidence type="ECO:0000256" key="1">
    <source>
        <dbReference type="ARBA" id="ARBA00010641"/>
    </source>
</evidence>
<feature type="domain" description="RNA polymerase sigma-70 region 2" evidence="7">
    <location>
        <begin position="72"/>
        <end position="130"/>
    </location>
</feature>
<evidence type="ECO:0000256" key="2">
    <source>
        <dbReference type="ARBA" id="ARBA00023015"/>
    </source>
</evidence>
<keyword evidence="3" id="KW-0731">Sigma factor</keyword>
<dbReference type="Pfam" id="PF04542">
    <property type="entry name" value="Sigma70_r2"/>
    <property type="match status" value="1"/>
</dbReference>
<keyword evidence="5" id="KW-0804">Transcription</keyword>
<evidence type="ECO:0008006" key="11">
    <source>
        <dbReference type="Google" id="ProtNLM"/>
    </source>
</evidence>
<organism evidence="9 10">
    <name type="scientific">Roseateles chitinivorans</name>
    <dbReference type="NCBI Taxonomy" id="2917965"/>
    <lineage>
        <taxon>Bacteria</taxon>
        <taxon>Pseudomonadati</taxon>
        <taxon>Pseudomonadota</taxon>
        <taxon>Betaproteobacteria</taxon>
        <taxon>Burkholderiales</taxon>
        <taxon>Sphaerotilaceae</taxon>
        <taxon>Roseateles</taxon>
    </lineage>
</organism>
<dbReference type="Pfam" id="PF08281">
    <property type="entry name" value="Sigma70_r4_2"/>
    <property type="match status" value="1"/>
</dbReference>
<dbReference type="GO" id="GO:0006352">
    <property type="term" value="P:DNA-templated transcription initiation"/>
    <property type="evidence" value="ECO:0007669"/>
    <property type="project" value="InterPro"/>
</dbReference>
<dbReference type="NCBIfam" id="TIGR02937">
    <property type="entry name" value="sigma70-ECF"/>
    <property type="match status" value="1"/>
</dbReference>
<evidence type="ECO:0000256" key="3">
    <source>
        <dbReference type="ARBA" id="ARBA00023082"/>
    </source>
</evidence>
<dbReference type="GO" id="GO:0016987">
    <property type="term" value="F:sigma factor activity"/>
    <property type="evidence" value="ECO:0007669"/>
    <property type="project" value="UniProtKB-KW"/>
</dbReference>
<dbReference type="Gene3D" id="1.10.1740.10">
    <property type="match status" value="1"/>
</dbReference>
<dbReference type="SUPFAM" id="SSF88946">
    <property type="entry name" value="Sigma2 domain of RNA polymerase sigma factors"/>
    <property type="match status" value="1"/>
</dbReference>
<dbReference type="InterPro" id="IPR007627">
    <property type="entry name" value="RNA_pol_sigma70_r2"/>
</dbReference>
<evidence type="ECO:0000256" key="5">
    <source>
        <dbReference type="ARBA" id="ARBA00023163"/>
    </source>
</evidence>
<evidence type="ECO:0000259" key="8">
    <source>
        <dbReference type="Pfam" id="PF08281"/>
    </source>
</evidence>
<dbReference type="SUPFAM" id="SSF88659">
    <property type="entry name" value="Sigma3 and sigma4 domains of RNA polymerase sigma factors"/>
    <property type="match status" value="1"/>
</dbReference>
<dbReference type="InterPro" id="IPR039425">
    <property type="entry name" value="RNA_pol_sigma-70-like"/>
</dbReference>
<dbReference type="Proteomes" id="UP000231501">
    <property type="component" value="Unassembled WGS sequence"/>
</dbReference>
<dbReference type="GO" id="GO:0003677">
    <property type="term" value="F:DNA binding"/>
    <property type="evidence" value="ECO:0007669"/>
    <property type="project" value="UniProtKB-KW"/>
</dbReference>